<dbReference type="InterPro" id="IPR014710">
    <property type="entry name" value="RmlC-like_jellyroll"/>
</dbReference>
<dbReference type="PANTHER" id="PTHR24567">
    <property type="entry name" value="CRP FAMILY TRANSCRIPTIONAL REGULATORY PROTEIN"/>
    <property type="match status" value="1"/>
</dbReference>
<dbReference type="SUPFAM" id="SSF46785">
    <property type="entry name" value="Winged helix' DNA-binding domain"/>
    <property type="match status" value="1"/>
</dbReference>
<dbReference type="KEGG" id="rpc:RPC_3189"/>
<keyword evidence="3" id="KW-0804">Transcription</keyword>
<dbReference type="RefSeq" id="WP_011473620.1">
    <property type="nucleotide sequence ID" value="NC_007925.1"/>
</dbReference>
<name>Q212F5_RHOPB</name>
<evidence type="ECO:0000259" key="4">
    <source>
        <dbReference type="PROSITE" id="PS50042"/>
    </source>
</evidence>
<evidence type="ECO:0000256" key="1">
    <source>
        <dbReference type="ARBA" id="ARBA00023015"/>
    </source>
</evidence>
<proteinExistence type="predicted"/>
<evidence type="ECO:0000313" key="6">
    <source>
        <dbReference type="EMBL" id="ABD88731.1"/>
    </source>
</evidence>
<dbReference type="PROSITE" id="PS51063">
    <property type="entry name" value="HTH_CRP_2"/>
    <property type="match status" value="1"/>
</dbReference>
<evidence type="ECO:0000256" key="3">
    <source>
        <dbReference type="ARBA" id="ARBA00023163"/>
    </source>
</evidence>
<dbReference type="SUPFAM" id="SSF51206">
    <property type="entry name" value="cAMP-binding domain-like"/>
    <property type="match status" value="1"/>
</dbReference>
<dbReference type="InterPro" id="IPR050397">
    <property type="entry name" value="Env_Response_Regulators"/>
</dbReference>
<keyword evidence="1" id="KW-0805">Transcription regulation</keyword>
<dbReference type="Gene3D" id="2.60.120.10">
    <property type="entry name" value="Jelly Rolls"/>
    <property type="match status" value="1"/>
</dbReference>
<gene>
    <name evidence="6" type="ordered locus">RPC_3189</name>
</gene>
<organism evidence="6">
    <name type="scientific">Rhodopseudomonas palustris (strain BisB18)</name>
    <dbReference type="NCBI Taxonomy" id="316056"/>
    <lineage>
        <taxon>Bacteria</taxon>
        <taxon>Pseudomonadati</taxon>
        <taxon>Pseudomonadota</taxon>
        <taxon>Alphaproteobacteria</taxon>
        <taxon>Hyphomicrobiales</taxon>
        <taxon>Nitrobacteraceae</taxon>
        <taxon>Rhodopseudomonas</taxon>
    </lineage>
</organism>
<evidence type="ECO:0000259" key="5">
    <source>
        <dbReference type="PROSITE" id="PS51063"/>
    </source>
</evidence>
<dbReference type="CDD" id="cd00038">
    <property type="entry name" value="CAP_ED"/>
    <property type="match status" value="1"/>
</dbReference>
<dbReference type="EMBL" id="CP000301">
    <property type="protein sequence ID" value="ABD88731.1"/>
    <property type="molecule type" value="Genomic_DNA"/>
</dbReference>
<dbReference type="AlphaFoldDB" id="Q212F5"/>
<dbReference type="InterPro" id="IPR036390">
    <property type="entry name" value="WH_DNA-bd_sf"/>
</dbReference>
<keyword evidence="2" id="KW-0238">DNA-binding</keyword>
<dbReference type="InterPro" id="IPR036388">
    <property type="entry name" value="WH-like_DNA-bd_sf"/>
</dbReference>
<dbReference type="OrthoDB" id="7827473at2"/>
<dbReference type="PROSITE" id="PS50042">
    <property type="entry name" value="CNMP_BINDING_3"/>
    <property type="match status" value="1"/>
</dbReference>
<dbReference type="PANTHER" id="PTHR24567:SF74">
    <property type="entry name" value="HTH-TYPE TRANSCRIPTIONAL REGULATOR ARCR"/>
    <property type="match status" value="1"/>
</dbReference>
<dbReference type="GO" id="GO:0003700">
    <property type="term" value="F:DNA-binding transcription factor activity"/>
    <property type="evidence" value="ECO:0007669"/>
    <property type="project" value="TreeGrafter"/>
</dbReference>
<feature type="domain" description="HTH crp-type" evidence="5">
    <location>
        <begin position="132"/>
        <end position="206"/>
    </location>
</feature>
<dbReference type="GO" id="GO:0005829">
    <property type="term" value="C:cytosol"/>
    <property type="evidence" value="ECO:0007669"/>
    <property type="project" value="TreeGrafter"/>
</dbReference>
<feature type="domain" description="Cyclic nucleotide-binding" evidence="4">
    <location>
        <begin position="32"/>
        <end position="74"/>
    </location>
</feature>
<dbReference type="Pfam" id="PF13545">
    <property type="entry name" value="HTH_Crp_2"/>
    <property type="match status" value="1"/>
</dbReference>
<dbReference type="Gene3D" id="1.10.10.10">
    <property type="entry name" value="Winged helix-like DNA-binding domain superfamily/Winged helix DNA-binding domain"/>
    <property type="match status" value="1"/>
</dbReference>
<evidence type="ECO:0000256" key="2">
    <source>
        <dbReference type="ARBA" id="ARBA00023125"/>
    </source>
</evidence>
<reference evidence="6" key="1">
    <citation type="submission" date="2006-03" db="EMBL/GenBank/DDBJ databases">
        <title>Complete sequence of Rhodopseudomonas palustris BisB18.</title>
        <authorList>
            <consortium name="US DOE Joint Genome Institute"/>
            <person name="Copeland A."/>
            <person name="Lucas S."/>
            <person name="Lapidus A."/>
            <person name="Barry K."/>
            <person name="Detter J.C."/>
            <person name="Glavina del Rio T."/>
            <person name="Hammon N."/>
            <person name="Israni S."/>
            <person name="Dalin E."/>
            <person name="Tice H."/>
            <person name="Pitluck S."/>
            <person name="Chain P."/>
            <person name="Malfatti S."/>
            <person name="Shin M."/>
            <person name="Vergez L."/>
            <person name="Schmutz J."/>
            <person name="Larimer F."/>
            <person name="Land M."/>
            <person name="Hauser L."/>
            <person name="Pelletier D.A."/>
            <person name="Kyrpides N."/>
            <person name="Anderson I."/>
            <person name="Oda Y."/>
            <person name="Harwood C.S."/>
            <person name="Richardson P."/>
        </authorList>
    </citation>
    <scope>NUCLEOTIDE SEQUENCE [LARGE SCALE GENOMIC DNA]</scope>
    <source>
        <strain evidence="6">BisB18</strain>
    </source>
</reference>
<dbReference type="InterPro" id="IPR012318">
    <property type="entry name" value="HTH_CRP"/>
</dbReference>
<accession>Q212F5</accession>
<dbReference type="GO" id="GO:0003677">
    <property type="term" value="F:DNA binding"/>
    <property type="evidence" value="ECO:0007669"/>
    <property type="project" value="UniProtKB-KW"/>
</dbReference>
<dbReference type="STRING" id="316056.RPC_3189"/>
<dbReference type="eggNOG" id="COG0664">
    <property type="taxonomic scope" value="Bacteria"/>
</dbReference>
<sequence>MQSGPSLIELLASETGAALRAIFRERNLPAGTLFDAAEFRDHVFVIKSGRLRIFLATTERELSLAYLGAGDMFSTHTRAHLQAVQPTTLLMAPRELLEHELAHYPALRATIIRVLARVLSQAMTLVEDLAFHNVRGRIARYLLRSAGRHKAPLQNGSLIRIDLQMEEIAALLGTTRQTVSTEFNAMLHAGVLVRHDRRRYGIQDLARLQAFASEGDGVG</sequence>
<dbReference type="InterPro" id="IPR000595">
    <property type="entry name" value="cNMP-bd_dom"/>
</dbReference>
<dbReference type="SMART" id="SM00419">
    <property type="entry name" value="HTH_CRP"/>
    <property type="match status" value="1"/>
</dbReference>
<dbReference type="InterPro" id="IPR018490">
    <property type="entry name" value="cNMP-bd_dom_sf"/>
</dbReference>
<protein>
    <submittedName>
        <fullName evidence="6">Transcriptional regulator, Crp/Fnr family</fullName>
    </submittedName>
</protein>
<dbReference type="HOGENOM" id="CLU_075053_3_7_5"/>